<dbReference type="GO" id="GO:0051015">
    <property type="term" value="F:actin filament binding"/>
    <property type="evidence" value="ECO:0007669"/>
    <property type="project" value="InterPro"/>
</dbReference>
<protein>
    <submittedName>
        <fullName evidence="13">Myosin motor domain-containing protein</fullName>
    </submittedName>
</protein>
<dbReference type="GO" id="GO:0016020">
    <property type="term" value="C:membrane"/>
    <property type="evidence" value="ECO:0007669"/>
    <property type="project" value="TreeGrafter"/>
</dbReference>
<dbReference type="AlphaFoldDB" id="A0A1I8BQ84"/>
<evidence type="ECO:0000313" key="12">
    <source>
        <dbReference type="Proteomes" id="UP000095281"/>
    </source>
</evidence>
<dbReference type="PRINTS" id="PR00193">
    <property type="entry name" value="MYOSINHEAVY"/>
</dbReference>
<evidence type="ECO:0000256" key="2">
    <source>
        <dbReference type="ARBA" id="ARBA00022741"/>
    </source>
</evidence>
<dbReference type="PROSITE" id="PS51456">
    <property type="entry name" value="MYOSIN_MOTOR"/>
    <property type="match status" value="1"/>
</dbReference>
<dbReference type="GO" id="GO:0007015">
    <property type="term" value="P:actin filament organization"/>
    <property type="evidence" value="ECO:0007669"/>
    <property type="project" value="TreeGrafter"/>
</dbReference>
<dbReference type="GO" id="GO:0005863">
    <property type="term" value="C:striated muscle myosin thick filament"/>
    <property type="evidence" value="ECO:0007669"/>
    <property type="project" value="UniProtKB-ARBA"/>
</dbReference>
<dbReference type="GO" id="GO:0005524">
    <property type="term" value="F:ATP binding"/>
    <property type="evidence" value="ECO:0007669"/>
    <property type="project" value="UniProtKB-UniRule"/>
</dbReference>
<dbReference type="InterPro" id="IPR027417">
    <property type="entry name" value="P-loop_NTPase"/>
</dbReference>
<name>A0A1I8BQ84_MELHA</name>
<comment type="caution">
    <text evidence="8">Lacks conserved residue(s) required for the propagation of feature annotation.</text>
</comment>
<dbReference type="Gene3D" id="2.30.30.360">
    <property type="entry name" value="Myosin S1 fragment, N-terminal"/>
    <property type="match status" value="1"/>
</dbReference>
<evidence type="ECO:0000256" key="7">
    <source>
        <dbReference type="ARBA" id="ARBA00023203"/>
    </source>
</evidence>
<dbReference type="GO" id="GO:0016459">
    <property type="term" value="C:myosin complex"/>
    <property type="evidence" value="ECO:0007669"/>
    <property type="project" value="UniProtKB-KW"/>
</dbReference>
<dbReference type="Gene3D" id="3.40.850.10">
    <property type="entry name" value="Kinesin motor domain"/>
    <property type="match status" value="1"/>
</dbReference>
<dbReference type="PANTHER" id="PTHR13140">
    <property type="entry name" value="MYOSIN"/>
    <property type="match status" value="1"/>
</dbReference>
<dbReference type="Gene3D" id="1.10.10.820">
    <property type="match status" value="1"/>
</dbReference>
<dbReference type="InterPro" id="IPR036961">
    <property type="entry name" value="Kinesin_motor_dom_sf"/>
</dbReference>
<dbReference type="Pfam" id="PF00063">
    <property type="entry name" value="Myosin_head"/>
    <property type="match status" value="2"/>
</dbReference>
<dbReference type="FunFam" id="2.30.30.360:FF:000001">
    <property type="entry name" value="Myosin heavy chain"/>
    <property type="match status" value="1"/>
</dbReference>
<dbReference type="Gene3D" id="1.20.5.4820">
    <property type="match status" value="1"/>
</dbReference>
<organism evidence="12 13">
    <name type="scientific">Meloidogyne hapla</name>
    <name type="common">Root-knot nematode worm</name>
    <dbReference type="NCBI Taxonomy" id="6305"/>
    <lineage>
        <taxon>Eukaryota</taxon>
        <taxon>Metazoa</taxon>
        <taxon>Ecdysozoa</taxon>
        <taxon>Nematoda</taxon>
        <taxon>Chromadorea</taxon>
        <taxon>Rhabditida</taxon>
        <taxon>Tylenchina</taxon>
        <taxon>Tylenchomorpha</taxon>
        <taxon>Tylenchoidea</taxon>
        <taxon>Meloidogynidae</taxon>
        <taxon>Meloidogyninae</taxon>
        <taxon>Meloidogyne</taxon>
    </lineage>
</organism>
<dbReference type="CDD" id="cd01377">
    <property type="entry name" value="MYSc_class_II"/>
    <property type="match status" value="1"/>
</dbReference>
<keyword evidence="3 8" id="KW-0067">ATP-binding</keyword>
<keyword evidence="2 8" id="KW-0547">Nucleotide-binding</keyword>
<evidence type="ECO:0000256" key="6">
    <source>
        <dbReference type="ARBA" id="ARBA00023175"/>
    </source>
</evidence>
<evidence type="ECO:0000256" key="5">
    <source>
        <dbReference type="ARBA" id="ARBA00023123"/>
    </source>
</evidence>
<evidence type="ECO:0000256" key="1">
    <source>
        <dbReference type="ARBA" id="ARBA00008314"/>
    </source>
</evidence>
<evidence type="ECO:0000256" key="8">
    <source>
        <dbReference type="PROSITE-ProRule" id="PRU00782"/>
    </source>
</evidence>
<dbReference type="OMA" id="XSADIET"/>
<keyword evidence="5 8" id="KW-0518">Myosin</keyword>
<dbReference type="InterPro" id="IPR008989">
    <property type="entry name" value="Myosin_S1_N"/>
</dbReference>
<dbReference type="GO" id="GO:0000146">
    <property type="term" value="F:microfilament motor activity"/>
    <property type="evidence" value="ECO:0007669"/>
    <property type="project" value="TreeGrafter"/>
</dbReference>
<dbReference type="PROSITE" id="PS51844">
    <property type="entry name" value="SH3_LIKE"/>
    <property type="match status" value="1"/>
</dbReference>
<dbReference type="InterPro" id="IPR001609">
    <property type="entry name" value="Myosin_head_motor_dom-like"/>
</dbReference>
<comment type="similarity">
    <text evidence="1 8">Belongs to the TRAFAC class myosin-kinesin ATPase superfamily. Myosin family.</text>
</comment>
<proteinExistence type="inferred from homology"/>
<feature type="coiled-coil region" evidence="9">
    <location>
        <begin position="656"/>
        <end position="711"/>
    </location>
</feature>
<dbReference type="SUPFAM" id="SSF52540">
    <property type="entry name" value="P-loop containing nucleoside triphosphate hydrolases"/>
    <property type="match status" value="1"/>
</dbReference>
<evidence type="ECO:0000256" key="4">
    <source>
        <dbReference type="ARBA" id="ARBA00023054"/>
    </source>
</evidence>
<evidence type="ECO:0000256" key="9">
    <source>
        <dbReference type="SAM" id="Coils"/>
    </source>
</evidence>
<dbReference type="PANTHER" id="PTHR13140:SF857">
    <property type="entry name" value="MYOSIN-11"/>
    <property type="match status" value="1"/>
</dbReference>
<dbReference type="Gene3D" id="1.20.120.720">
    <property type="entry name" value="Myosin VI head, motor domain, U50 subdomain"/>
    <property type="match status" value="1"/>
</dbReference>
<keyword evidence="12" id="KW-1185">Reference proteome</keyword>
<dbReference type="WBParaSite" id="MhA1_Contig415.frz3.fgene4">
    <property type="protein sequence ID" value="MhA1_Contig415.frz3.fgene4"/>
    <property type="gene ID" value="MhA1_Contig415.frz3.fgene4"/>
</dbReference>
<evidence type="ECO:0000313" key="13">
    <source>
        <dbReference type="WBParaSite" id="MhA1_Contig415.frz3.fgene4"/>
    </source>
</evidence>
<dbReference type="Pfam" id="PF02736">
    <property type="entry name" value="Myosin_N"/>
    <property type="match status" value="1"/>
</dbReference>
<dbReference type="Gene3D" id="1.20.58.530">
    <property type="match status" value="1"/>
</dbReference>
<feature type="binding site" evidence="8">
    <location>
        <begin position="146"/>
        <end position="153"/>
    </location>
    <ligand>
        <name>ATP</name>
        <dbReference type="ChEBI" id="CHEBI:30616"/>
    </ligand>
</feature>
<feature type="domain" description="Myosin N-terminal SH3-like" evidence="11">
    <location>
        <begin position="28"/>
        <end position="77"/>
    </location>
</feature>
<dbReference type="FunFam" id="1.10.10.820:FF:000001">
    <property type="entry name" value="Myosin heavy chain"/>
    <property type="match status" value="1"/>
</dbReference>
<keyword evidence="7 8" id="KW-0009">Actin-binding</keyword>
<accession>A0A1I8BQ84</accession>
<dbReference type="SMART" id="SM00242">
    <property type="entry name" value="MYSc"/>
    <property type="match status" value="1"/>
</dbReference>
<feature type="domain" description="Myosin motor" evidence="10">
    <location>
        <begin position="84"/>
        <end position="532"/>
    </location>
</feature>
<dbReference type="FunFam" id="1.20.120.720:FF:000001">
    <property type="entry name" value="Myosin heavy chain, muscle"/>
    <property type="match status" value="1"/>
</dbReference>
<reference evidence="13" key="1">
    <citation type="submission" date="2016-11" db="UniProtKB">
        <authorList>
            <consortium name="WormBaseParasite"/>
        </authorList>
    </citation>
    <scope>IDENTIFICATION</scope>
</reference>
<dbReference type="InterPro" id="IPR004009">
    <property type="entry name" value="SH3_Myosin"/>
</dbReference>
<evidence type="ECO:0000256" key="3">
    <source>
        <dbReference type="ARBA" id="ARBA00022840"/>
    </source>
</evidence>
<sequence>MDYEKDPGWQYLRRTREQIIQDQSKPYDSKKNCWIPDPEEGYIPAEIVSSGKDKTTVKLANGTEKSVKPEEIQEMNPPKFEKTTYSGLFCVVINPYKRLPIYTDSVARMYMGKRRTEMPPHLFAVSDEAYRNMLQNHENQSMLITGESGAGKTENTKKVIAYFASVGASQAQNAGGATGPTLEDQIVQTNPVLEAFGNAKTVRNNNSSRFDLLEKSRVIRQAPGERCYHIFYQILSGHLPELKKQLLLTKPVKDYYFIAQAELTIDGVNDQEEHQLTHEAFHVLNFSDDEIQHVYRLVAGIVHMGNMKFKQRPREEQAETDGTDDAVNASKMYGVQSEEFLKALLKPRVKVGTEWVNKGQNMEQVAWSVGAMSKGLYTRIFNWLVQKCNVTLAKEGTKKDFFIGVLDIAGFEIFDFNSFEQLWINFVNEKLQQFFNHHMFVLEQEEYAREGIQWTFIDFGLDLQACIELIEKPMGIIAMLDEECIVPKASDQTLAAKLVEQHLGKHPNFEKPKPPKGKQAEAHFAMRHYAGTGSRTIKFNKIHCIFSTLQCDRLVGVLKSSADNSLLVNLWADYTTQEEAAEKSKSNGVLEGIRICRKGFPNRTFHPDFVQRYALLAANEARGKDPKTCAAAMLARLIQLEQLLLDFSKVRPLCVKGKAQQAIEKVEEQLKIVQESLQKEQELTEKLDKEAKQILAEKEEMLKELEKSSSRGQEVQHRLDTLNSAKVSHIEWGMHRVM</sequence>
<keyword evidence="4 9" id="KW-0175">Coiled coil</keyword>
<evidence type="ECO:0000259" key="11">
    <source>
        <dbReference type="PROSITE" id="PS51844"/>
    </source>
</evidence>
<dbReference type="Proteomes" id="UP000095281">
    <property type="component" value="Unplaced"/>
</dbReference>
<keyword evidence="6 8" id="KW-0505">Motor protein</keyword>
<evidence type="ECO:0000259" key="10">
    <source>
        <dbReference type="PROSITE" id="PS51456"/>
    </source>
</evidence>